<evidence type="ECO:0000313" key="4">
    <source>
        <dbReference type="EMBL" id="EKU49942.1"/>
    </source>
</evidence>
<feature type="domain" description="Lipoyl-binding" evidence="3">
    <location>
        <begin position="78"/>
        <end position="147"/>
    </location>
</feature>
<dbReference type="PANTHER" id="PTHR45266:SF3">
    <property type="entry name" value="OXALOACETATE DECARBOXYLASE ALPHA CHAIN"/>
    <property type="match status" value="1"/>
</dbReference>
<dbReference type="STRING" id="1229783.C273_03570"/>
<dbReference type="OrthoDB" id="9811735at2"/>
<dbReference type="Gene3D" id="2.40.50.100">
    <property type="match status" value="1"/>
</dbReference>
<dbReference type="Proteomes" id="UP000009885">
    <property type="component" value="Unassembled WGS sequence"/>
</dbReference>
<dbReference type="InterPro" id="IPR011053">
    <property type="entry name" value="Single_hybrid_motif"/>
</dbReference>
<organism evidence="4 5">
    <name type="scientific">Staphylococcus massiliensis S46</name>
    <dbReference type="NCBI Taxonomy" id="1229783"/>
    <lineage>
        <taxon>Bacteria</taxon>
        <taxon>Bacillati</taxon>
        <taxon>Bacillota</taxon>
        <taxon>Bacilli</taxon>
        <taxon>Bacillales</taxon>
        <taxon>Staphylococcaceae</taxon>
        <taxon>Staphylococcus</taxon>
    </lineage>
</organism>
<dbReference type="Pfam" id="PF00364">
    <property type="entry name" value="Biotin_lipoyl"/>
    <property type="match status" value="1"/>
</dbReference>
<comment type="caution">
    <text evidence="4">The sequence shown here is derived from an EMBL/GenBank/DDBJ whole genome shotgun (WGS) entry which is preliminary data.</text>
</comment>
<evidence type="ECO:0000259" key="3">
    <source>
        <dbReference type="PROSITE" id="PS50968"/>
    </source>
</evidence>
<dbReference type="PANTHER" id="PTHR45266">
    <property type="entry name" value="OXALOACETATE DECARBOXYLASE ALPHA CHAIN"/>
    <property type="match status" value="1"/>
</dbReference>
<dbReference type="RefSeq" id="WP_009382624.1">
    <property type="nucleotide sequence ID" value="NZ_AMSQ01000004.1"/>
</dbReference>
<sequence>MNLNQIEQTLQLLKAHGAKHLRYKDEDLELELDLNTAQIESDGTAQATSTPQPAQSQASEQTAANDNQEAKEVRSQMIGTFYLQDEKELTDPIIKVGDEVNEGDVIGYVEAMKVMNEVTADQSGKITEILVEHGENIEHNQPIIKLK</sequence>
<dbReference type="PROSITE" id="PS00188">
    <property type="entry name" value="BIOTIN"/>
    <property type="match status" value="1"/>
</dbReference>
<dbReference type="SUPFAM" id="SSF51230">
    <property type="entry name" value="Single hybrid motif"/>
    <property type="match status" value="1"/>
</dbReference>
<keyword evidence="1" id="KW-0092">Biotin</keyword>
<evidence type="ECO:0000313" key="5">
    <source>
        <dbReference type="Proteomes" id="UP000009885"/>
    </source>
</evidence>
<reference evidence="4 5" key="1">
    <citation type="journal article" date="2013" name="Genome Announc.">
        <title>Genome Sequence of Staphylococcus massiliensis Strain S46, Isolated from the Surface of Healthy Human Skin.</title>
        <authorList>
            <person name="Srivastav R."/>
            <person name="Singh A."/>
            <person name="Jangir P.K."/>
            <person name="Kumari C."/>
            <person name="Muduli S."/>
            <person name="Sharma R."/>
        </authorList>
    </citation>
    <scope>NUCLEOTIDE SEQUENCE [LARGE SCALE GENOMIC DNA]</scope>
    <source>
        <strain evidence="4 5">S46</strain>
    </source>
</reference>
<keyword evidence="5" id="KW-1185">Reference proteome</keyword>
<dbReference type="eggNOG" id="COG0511">
    <property type="taxonomic scope" value="Bacteria"/>
</dbReference>
<gene>
    <name evidence="4" type="ORF">C273_03570</name>
</gene>
<dbReference type="AlphaFoldDB" id="K9B560"/>
<dbReference type="CDD" id="cd06850">
    <property type="entry name" value="biotinyl_domain"/>
    <property type="match status" value="1"/>
</dbReference>
<name>K9B560_9STAP</name>
<protein>
    <submittedName>
        <fullName evidence="4">Acetyl-CoA carboxylase, biotin carboxyl carrier protein</fullName>
    </submittedName>
</protein>
<dbReference type="PATRIC" id="fig|1229783.3.peg.719"/>
<dbReference type="EMBL" id="AMSQ01000004">
    <property type="protein sequence ID" value="EKU49942.1"/>
    <property type="molecule type" value="Genomic_DNA"/>
</dbReference>
<accession>K9B560</accession>
<dbReference type="PROSITE" id="PS50968">
    <property type="entry name" value="BIOTINYL_LIPOYL"/>
    <property type="match status" value="1"/>
</dbReference>
<evidence type="ECO:0000256" key="2">
    <source>
        <dbReference type="SAM" id="MobiDB-lite"/>
    </source>
</evidence>
<dbReference type="InterPro" id="IPR050709">
    <property type="entry name" value="Biotin_Carboxyl_Carrier/Decarb"/>
</dbReference>
<dbReference type="InterPro" id="IPR000089">
    <property type="entry name" value="Biotin_lipoyl"/>
</dbReference>
<feature type="compositionally biased region" description="Polar residues" evidence="2">
    <location>
        <begin position="39"/>
        <end position="67"/>
    </location>
</feature>
<dbReference type="InterPro" id="IPR001882">
    <property type="entry name" value="Biotin_BS"/>
</dbReference>
<feature type="region of interest" description="Disordered" evidence="2">
    <location>
        <begin position="39"/>
        <end position="71"/>
    </location>
</feature>
<proteinExistence type="predicted"/>
<evidence type="ECO:0000256" key="1">
    <source>
        <dbReference type="ARBA" id="ARBA00023267"/>
    </source>
</evidence>